<feature type="non-terminal residue" evidence="1">
    <location>
        <position position="1"/>
    </location>
</feature>
<evidence type="ECO:0000313" key="2">
    <source>
        <dbReference type="Proteomes" id="UP000070544"/>
    </source>
</evidence>
<gene>
    <name evidence="1" type="ORF">M427DRAFT_54602</name>
</gene>
<dbReference type="EMBL" id="KQ965747">
    <property type="protein sequence ID" value="KXS17300.1"/>
    <property type="molecule type" value="Genomic_DNA"/>
</dbReference>
<keyword evidence="2" id="KW-1185">Reference proteome</keyword>
<protein>
    <recommendedName>
        <fullName evidence="3">DDE Tnp4 domain-containing protein</fullName>
    </recommendedName>
</protein>
<evidence type="ECO:0000313" key="1">
    <source>
        <dbReference type="EMBL" id="KXS17300.1"/>
    </source>
</evidence>
<reference evidence="1 2" key="1">
    <citation type="journal article" date="2015" name="Genome Biol. Evol.">
        <title>Phylogenomic analyses indicate that early fungi evolved digesting cell walls of algal ancestors of land plants.</title>
        <authorList>
            <person name="Chang Y."/>
            <person name="Wang S."/>
            <person name="Sekimoto S."/>
            <person name="Aerts A.L."/>
            <person name="Choi C."/>
            <person name="Clum A."/>
            <person name="LaButti K.M."/>
            <person name="Lindquist E.A."/>
            <person name="Yee Ngan C."/>
            <person name="Ohm R.A."/>
            <person name="Salamov A.A."/>
            <person name="Grigoriev I.V."/>
            <person name="Spatafora J.W."/>
            <person name="Berbee M.L."/>
        </authorList>
    </citation>
    <scope>NUCLEOTIDE SEQUENCE [LARGE SCALE GENOMIC DNA]</scope>
    <source>
        <strain evidence="1 2">JEL478</strain>
    </source>
</reference>
<dbReference type="AlphaFoldDB" id="A0A139AKK3"/>
<sequence length="203" mass="23404">ILLQAALTLATSIIPWEHPTLPSTCMDLDAMTPADCGLRFSMDNRFIVPEIEILCIVLRCLSHLDDLGKEFGCEGSEISWIYQWDIAHICTLFKVLQEYDDAVWDTGTTYVDCFGFVDSTVLQICRPLHDPGYSAKFHHLQYPFKSAFPMLEQHTCNVEMSQHQICVEWGWGKAKTEFATLDWQQMHKVLLSPLHYIFFAVFY</sequence>
<name>A0A139AKK3_GONPJ</name>
<proteinExistence type="predicted"/>
<dbReference type="OrthoDB" id="105169at2759"/>
<evidence type="ECO:0008006" key="3">
    <source>
        <dbReference type="Google" id="ProtNLM"/>
    </source>
</evidence>
<organism evidence="1 2">
    <name type="scientific">Gonapodya prolifera (strain JEL478)</name>
    <name type="common">Monoblepharis prolifera</name>
    <dbReference type="NCBI Taxonomy" id="1344416"/>
    <lineage>
        <taxon>Eukaryota</taxon>
        <taxon>Fungi</taxon>
        <taxon>Fungi incertae sedis</taxon>
        <taxon>Chytridiomycota</taxon>
        <taxon>Chytridiomycota incertae sedis</taxon>
        <taxon>Monoblepharidomycetes</taxon>
        <taxon>Monoblepharidales</taxon>
        <taxon>Gonapodyaceae</taxon>
        <taxon>Gonapodya</taxon>
    </lineage>
</organism>
<accession>A0A139AKK3</accession>
<dbReference type="Proteomes" id="UP000070544">
    <property type="component" value="Unassembled WGS sequence"/>
</dbReference>